<sequence>YPITANPFKSVLLVAFVRERNRAIHVANEGGVSSNEQLVWVLWKFLKGDGNDVRFYYVFVLFLAVNSEIPVQARWQGLPCHLN</sequence>
<protein>
    <submittedName>
        <fullName evidence="1">Uncharacterized protein</fullName>
    </submittedName>
</protein>
<accession>A0A0C2WIZ1</accession>
<gene>
    <name evidence="1" type="ORF">M378DRAFT_172508</name>
</gene>
<organism evidence="1 2">
    <name type="scientific">Amanita muscaria (strain Koide BX008)</name>
    <dbReference type="NCBI Taxonomy" id="946122"/>
    <lineage>
        <taxon>Eukaryota</taxon>
        <taxon>Fungi</taxon>
        <taxon>Dikarya</taxon>
        <taxon>Basidiomycota</taxon>
        <taxon>Agaricomycotina</taxon>
        <taxon>Agaricomycetes</taxon>
        <taxon>Agaricomycetidae</taxon>
        <taxon>Agaricales</taxon>
        <taxon>Pluteineae</taxon>
        <taxon>Amanitaceae</taxon>
        <taxon>Amanita</taxon>
    </lineage>
</organism>
<dbReference type="Proteomes" id="UP000054549">
    <property type="component" value="Unassembled WGS sequence"/>
</dbReference>
<reference evidence="1 2" key="1">
    <citation type="submission" date="2014-04" db="EMBL/GenBank/DDBJ databases">
        <title>Evolutionary Origins and Diversification of the Mycorrhizal Mutualists.</title>
        <authorList>
            <consortium name="DOE Joint Genome Institute"/>
            <consortium name="Mycorrhizal Genomics Consortium"/>
            <person name="Kohler A."/>
            <person name="Kuo A."/>
            <person name="Nagy L.G."/>
            <person name="Floudas D."/>
            <person name="Copeland A."/>
            <person name="Barry K.W."/>
            <person name="Cichocki N."/>
            <person name="Veneault-Fourrey C."/>
            <person name="LaButti K."/>
            <person name="Lindquist E.A."/>
            <person name="Lipzen A."/>
            <person name="Lundell T."/>
            <person name="Morin E."/>
            <person name="Murat C."/>
            <person name="Riley R."/>
            <person name="Ohm R."/>
            <person name="Sun H."/>
            <person name="Tunlid A."/>
            <person name="Henrissat B."/>
            <person name="Grigoriev I.V."/>
            <person name="Hibbett D.S."/>
            <person name="Martin F."/>
        </authorList>
    </citation>
    <scope>NUCLEOTIDE SEQUENCE [LARGE SCALE GENOMIC DNA]</scope>
    <source>
        <strain evidence="1 2">Koide BX008</strain>
    </source>
</reference>
<dbReference type="AlphaFoldDB" id="A0A0C2WIZ1"/>
<proteinExistence type="predicted"/>
<keyword evidence="2" id="KW-1185">Reference proteome</keyword>
<dbReference type="InParanoid" id="A0A0C2WIZ1"/>
<feature type="non-terminal residue" evidence="1">
    <location>
        <position position="1"/>
    </location>
</feature>
<evidence type="ECO:0000313" key="2">
    <source>
        <dbReference type="Proteomes" id="UP000054549"/>
    </source>
</evidence>
<name>A0A0C2WIZ1_AMAMK</name>
<dbReference type="STRING" id="946122.A0A0C2WIZ1"/>
<dbReference type="HOGENOM" id="CLU_2549031_0_0_1"/>
<dbReference type="EMBL" id="KN818410">
    <property type="protein sequence ID" value="KIL56626.1"/>
    <property type="molecule type" value="Genomic_DNA"/>
</dbReference>
<evidence type="ECO:0000313" key="1">
    <source>
        <dbReference type="EMBL" id="KIL56626.1"/>
    </source>
</evidence>